<evidence type="ECO:0000256" key="6">
    <source>
        <dbReference type="ARBA" id="ARBA00023237"/>
    </source>
</evidence>
<dbReference type="PROSITE" id="PS52016">
    <property type="entry name" value="TONB_DEPENDENT_REC_3"/>
    <property type="match status" value="1"/>
</dbReference>
<evidence type="ECO:0000256" key="1">
    <source>
        <dbReference type="ARBA" id="ARBA00004571"/>
    </source>
</evidence>
<dbReference type="Gene3D" id="2.40.170.20">
    <property type="entry name" value="TonB-dependent receptor, beta-barrel domain"/>
    <property type="match status" value="1"/>
</dbReference>
<feature type="domain" description="TonB-dependent receptor plug" evidence="9">
    <location>
        <begin position="276"/>
        <end position="352"/>
    </location>
</feature>
<name>A0A2U2PIU0_9SPHI</name>
<dbReference type="InterPro" id="IPR039426">
    <property type="entry name" value="TonB-dep_rcpt-like"/>
</dbReference>
<keyword evidence="11" id="KW-1185">Reference proteome</keyword>
<evidence type="ECO:0000313" key="10">
    <source>
        <dbReference type="EMBL" id="PWG81318.1"/>
    </source>
</evidence>
<dbReference type="InterPro" id="IPR036942">
    <property type="entry name" value="Beta-barrel_TonB_sf"/>
</dbReference>
<dbReference type="GO" id="GO:0009279">
    <property type="term" value="C:cell outer membrane"/>
    <property type="evidence" value="ECO:0007669"/>
    <property type="project" value="UniProtKB-SubCell"/>
</dbReference>
<keyword evidence="4 7" id="KW-0812">Transmembrane</keyword>
<comment type="similarity">
    <text evidence="7">Belongs to the TonB-dependent receptor family.</text>
</comment>
<keyword evidence="5 7" id="KW-0472">Membrane</keyword>
<dbReference type="Proteomes" id="UP000245647">
    <property type="component" value="Unassembled WGS sequence"/>
</dbReference>
<dbReference type="Pfam" id="PF13715">
    <property type="entry name" value="CarbopepD_reg_2"/>
    <property type="match status" value="1"/>
</dbReference>
<evidence type="ECO:0000256" key="8">
    <source>
        <dbReference type="SAM" id="MobiDB-lite"/>
    </source>
</evidence>
<evidence type="ECO:0000259" key="9">
    <source>
        <dbReference type="Pfam" id="PF07715"/>
    </source>
</evidence>
<dbReference type="Gene3D" id="2.170.130.10">
    <property type="entry name" value="TonB-dependent receptor, plug domain"/>
    <property type="match status" value="1"/>
</dbReference>
<accession>A0A2U2PIU0</accession>
<dbReference type="RefSeq" id="WP_109415260.1">
    <property type="nucleotide sequence ID" value="NZ_QEAS01000005.1"/>
</dbReference>
<dbReference type="EMBL" id="QEAS01000005">
    <property type="protein sequence ID" value="PWG81318.1"/>
    <property type="molecule type" value="Genomic_DNA"/>
</dbReference>
<dbReference type="InterPro" id="IPR008969">
    <property type="entry name" value="CarboxyPept-like_regulatory"/>
</dbReference>
<keyword evidence="3 7" id="KW-1134">Transmembrane beta strand</keyword>
<dbReference type="Gene3D" id="2.60.40.1120">
    <property type="entry name" value="Carboxypeptidase-like, regulatory domain"/>
    <property type="match status" value="1"/>
</dbReference>
<organism evidence="10 11">
    <name type="scientific">Pararcticibacter amylolyticus</name>
    <dbReference type="NCBI Taxonomy" id="2173175"/>
    <lineage>
        <taxon>Bacteria</taxon>
        <taxon>Pseudomonadati</taxon>
        <taxon>Bacteroidota</taxon>
        <taxon>Sphingobacteriia</taxon>
        <taxon>Sphingobacteriales</taxon>
        <taxon>Sphingobacteriaceae</taxon>
        <taxon>Pararcticibacter</taxon>
    </lineage>
</organism>
<comment type="subcellular location">
    <subcellularLocation>
        <location evidence="1 7">Cell outer membrane</location>
        <topology evidence="1 7">Multi-pass membrane protein</topology>
    </subcellularLocation>
</comment>
<dbReference type="InterPro" id="IPR012910">
    <property type="entry name" value="Plug_dom"/>
</dbReference>
<dbReference type="OrthoDB" id="9803050at2"/>
<dbReference type="InterPro" id="IPR037066">
    <property type="entry name" value="Plug_dom_sf"/>
</dbReference>
<evidence type="ECO:0000256" key="5">
    <source>
        <dbReference type="ARBA" id="ARBA00023136"/>
    </source>
</evidence>
<evidence type="ECO:0000256" key="7">
    <source>
        <dbReference type="PROSITE-ProRule" id="PRU01360"/>
    </source>
</evidence>
<dbReference type="SUPFAM" id="SSF56935">
    <property type="entry name" value="Porins"/>
    <property type="match status" value="1"/>
</dbReference>
<dbReference type="SUPFAM" id="SSF49464">
    <property type="entry name" value="Carboxypeptidase regulatory domain-like"/>
    <property type="match status" value="1"/>
</dbReference>
<evidence type="ECO:0000256" key="2">
    <source>
        <dbReference type="ARBA" id="ARBA00022448"/>
    </source>
</evidence>
<feature type="region of interest" description="Disordered" evidence="8">
    <location>
        <begin position="113"/>
        <end position="132"/>
    </location>
</feature>
<protein>
    <submittedName>
        <fullName evidence="10">TonB-dependent receptor</fullName>
    </submittedName>
</protein>
<dbReference type="AlphaFoldDB" id="A0A2U2PIU0"/>
<feature type="compositionally biased region" description="Polar residues" evidence="8">
    <location>
        <begin position="122"/>
        <end position="132"/>
    </location>
</feature>
<keyword evidence="10" id="KW-0675">Receptor</keyword>
<keyword evidence="2 7" id="KW-0813">Transport</keyword>
<reference evidence="10 11" key="1">
    <citation type="submission" date="2018-04" db="EMBL/GenBank/DDBJ databases">
        <title>Pedobacter chongqingensis sp. nov., isolated from a rottenly hemp rope.</title>
        <authorList>
            <person name="Cai Y."/>
        </authorList>
    </citation>
    <scope>NUCLEOTIDE SEQUENCE [LARGE SCALE GENOMIC DNA]</scope>
    <source>
        <strain evidence="10 11">FJ4-8</strain>
    </source>
</reference>
<evidence type="ECO:0000256" key="3">
    <source>
        <dbReference type="ARBA" id="ARBA00022452"/>
    </source>
</evidence>
<sequence length="920" mass="103872">MKRFYILITILILFISGLRGQENNTINVSLSHQPFRELVRQIESQTACHFYYEAFVEDSLIISVTLKNTSVTGILDSVFSGTRYRYALLGHVIFVTRDTPVKTLLPSQFTGKRMPEKMSGSPLPTTNPQSKPVSTLATIEHKLYTIGNNFNQTKTSATIAGYIKNAGTGEPVSGVAIFTGKPRIGTLTDAFGFYSLTLPKGRHELSVKSVGLKDTRRIIQLNGDGKLDIAMQDEPFSLKEVVITTDKTSNIRRTAMGIEKLDIKTIKEVPTVFGEADILRVILTLPGVKSVGESSTGFNVRGGSTDQNLILFDNTTVYNPSHFFGFFSAFNPEVIRDVRLYKSSIPAKYGGRLSSVLELTGREGNKKQFTGTAGIGLITSRLNIEGPLIKDRTSFILGGRTTYSNWIMKLLPDNAGYHNAKASFYDVNLQVSHQHNEKNNFYATAYLSSDKSNLATDTTFQYNNRNMALSWKHTFNNKLYGVLSGGYDQYTYDNYSNYNDEVDYRLKFSIEQTHLKTNFSYFPSAKWNIDFGAGTIYYKNKPGSLEPYNERSLVIPDILQKEQALESAVYAEQQYNLTEAITINAGLRYSLFSYLGPAIVNKYADGLVRNDAGIESTNSYKKGDIIKTYHGPEYRLGARFTLSPDFSVKAGYNTQRQYIHMLSNTTSISPTDVWKLSDWNIAPQRGRQVSLGFYRNFKSNTIEASVEGYYKRIDDFLDYKSGALLILNHKIEQDVLPTQGKAYGAEFMIKKLSGKLNGWLSYTYSRTFLKTNDTTGNNSINGGNYYPANYDKPHDFTFIGNYRFSHRVSFSLNLTYNTGRPITLPVGKYFYQGGQRLLYSERNQYRIPDYFRSDISLNILGNHKKKQLAHNSWTLGIYNVTGRKNIFSTFFASENKIINGYQLSIFGTAIPFVNYNIRIK</sequence>
<evidence type="ECO:0000313" key="11">
    <source>
        <dbReference type="Proteomes" id="UP000245647"/>
    </source>
</evidence>
<comment type="caution">
    <text evidence="10">The sequence shown here is derived from an EMBL/GenBank/DDBJ whole genome shotgun (WGS) entry which is preliminary data.</text>
</comment>
<keyword evidence="6 7" id="KW-0998">Cell outer membrane</keyword>
<gene>
    <name evidence="10" type="ORF">DDR33_08075</name>
</gene>
<evidence type="ECO:0000256" key="4">
    <source>
        <dbReference type="ARBA" id="ARBA00022692"/>
    </source>
</evidence>
<proteinExistence type="inferred from homology"/>
<dbReference type="Pfam" id="PF07715">
    <property type="entry name" value="Plug"/>
    <property type="match status" value="1"/>
</dbReference>